<dbReference type="EMBL" id="QGKX02001521">
    <property type="protein sequence ID" value="KAF3506293.1"/>
    <property type="molecule type" value="Genomic_DNA"/>
</dbReference>
<gene>
    <name evidence="1" type="ORF">F2Q69_00003029</name>
</gene>
<evidence type="ECO:0000313" key="2">
    <source>
        <dbReference type="Proteomes" id="UP000712600"/>
    </source>
</evidence>
<protein>
    <submittedName>
        <fullName evidence="1">Uncharacterized protein</fullName>
    </submittedName>
</protein>
<accession>A0A8S9NZM4</accession>
<dbReference type="AlphaFoldDB" id="A0A8S9NZM4"/>
<organism evidence="1 2">
    <name type="scientific">Brassica cretica</name>
    <name type="common">Mustard</name>
    <dbReference type="NCBI Taxonomy" id="69181"/>
    <lineage>
        <taxon>Eukaryota</taxon>
        <taxon>Viridiplantae</taxon>
        <taxon>Streptophyta</taxon>
        <taxon>Embryophyta</taxon>
        <taxon>Tracheophyta</taxon>
        <taxon>Spermatophyta</taxon>
        <taxon>Magnoliopsida</taxon>
        <taxon>eudicotyledons</taxon>
        <taxon>Gunneridae</taxon>
        <taxon>Pentapetalae</taxon>
        <taxon>rosids</taxon>
        <taxon>malvids</taxon>
        <taxon>Brassicales</taxon>
        <taxon>Brassicaceae</taxon>
        <taxon>Brassiceae</taxon>
        <taxon>Brassica</taxon>
    </lineage>
</organism>
<comment type="caution">
    <text evidence="1">The sequence shown here is derived from an EMBL/GenBank/DDBJ whole genome shotgun (WGS) entry which is preliminary data.</text>
</comment>
<sequence>MMMVVREMKVVMMKIMETQKRTMKIIVRIMKLTEKNLDVMRMKRRGSGNECG</sequence>
<name>A0A8S9NZM4_BRACR</name>
<dbReference type="Proteomes" id="UP000712600">
    <property type="component" value="Unassembled WGS sequence"/>
</dbReference>
<reference evidence="1" key="1">
    <citation type="submission" date="2019-12" db="EMBL/GenBank/DDBJ databases">
        <title>Genome sequencing and annotation of Brassica cretica.</title>
        <authorList>
            <person name="Studholme D.J."/>
            <person name="Sarris P."/>
        </authorList>
    </citation>
    <scope>NUCLEOTIDE SEQUENCE</scope>
    <source>
        <strain evidence="1">PFS-109/04</strain>
        <tissue evidence="1">Leaf</tissue>
    </source>
</reference>
<evidence type="ECO:0000313" key="1">
    <source>
        <dbReference type="EMBL" id="KAF3506293.1"/>
    </source>
</evidence>
<proteinExistence type="predicted"/>